<sequence length="126" mass="14955">MKTKNNYSIHINILGVNDMLKCIAGKLKEQHTNKHASPEILIYLMNITKHRGQPFKYQTIYSTNTLLTRRKHLQTDCIDDSALLNQFYYHIELAKIGIRIPIVWLMTRRHINQLNYLHGTYHMYSQ</sequence>
<evidence type="ECO:0000313" key="2">
    <source>
        <dbReference type="Proteomes" id="UP000811609"/>
    </source>
</evidence>
<proteinExistence type="predicted"/>
<evidence type="ECO:0000313" key="1">
    <source>
        <dbReference type="EMBL" id="KAG6667260.1"/>
    </source>
</evidence>
<reference evidence="1" key="1">
    <citation type="submission" date="2020-12" db="EMBL/GenBank/DDBJ databases">
        <title>WGS assembly of Carya illinoinensis cv. Pawnee.</title>
        <authorList>
            <person name="Platts A."/>
            <person name="Shu S."/>
            <person name="Wright S."/>
            <person name="Barry K."/>
            <person name="Edger P."/>
            <person name="Pires J.C."/>
            <person name="Schmutz J."/>
        </authorList>
    </citation>
    <scope>NUCLEOTIDE SEQUENCE</scope>
    <source>
        <tissue evidence="1">Leaf</tissue>
    </source>
</reference>
<accession>A0A8T1RIN8</accession>
<keyword evidence="2" id="KW-1185">Reference proteome</keyword>
<dbReference type="Proteomes" id="UP000811609">
    <property type="component" value="Chromosome 1"/>
</dbReference>
<comment type="caution">
    <text evidence="1">The sequence shown here is derived from an EMBL/GenBank/DDBJ whole genome shotgun (WGS) entry which is preliminary data.</text>
</comment>
<gene>
    <name evidence="1" type="ORF">CIPAW_01G089400</name>
</gene>
<name>A0A8T1RIN8_CARIL</name>
<dbReference type="AlphaFoldDB" id="A0A8T1RIN8"/>
<dbReference type="EMBL" id="CM031809">
    <property type="protein sequence ID" value="KAG6667260.1"/>
    <property type="molecule type" value="Genomic_DNA"/>
</dbReference>
<protein>
    <submittedName>
        <fullName evidence="1">Uncharacterized protein</fullName>
    </submittedName>
</protein>
<organism evidence="1 2">
    <name type="scientific">Carya illinoinensis</name>
    <name type="common">Pecan</name>
    <dbReference type="NCBI Taxonomy" id="32201"/>
    <lineage>
        <taxon>Eukaryota</taxon>
        <taxon>Viridiplantae</taxon>
        <taxon>Streptophyta</taxon>
        <taxon>Embryophyta</taxon>
        <taxon>Tracheophyta</taxon>
        <taxon>Spermatophyta</taxon>
        <taxon>Magnoliopsida</taxon>
        <taxon>eudicotyledons</taxon>
        <taxon>Gunneridae</taxon>
        <taxon>Pentapetalae</taxon>
        <taxon>rosids</taxon>
        <taxon>fabids</taxon>
        <taxon>Fagales</taxon>
        <taxon>Juglandaceae</taxon>
        <taxon>Carya</taxon>
    </lineage>
</organism>